<sequence>MRESVLFTYKFAPLLRAGAAERADRPAEMTNLVTTRGDNAELVLAASSKLEEVIRAEIGVDDGREIPCGTSTGGSTGLIRDLWSRAGASQERQQQISEPPWAFNLRHVADPVQ</sequence>
<evidence type="ECO:0000313" key="2">
    <source>
        <dbReference type="Proteomes" id="UP000466445"/>
    </source>
</evidence>
<protein>
    <submittedName>
        <fullName evidence="1">Uncharacterized protein</fullName>
    </submittedName>
</protein>
<dbReference type="KEGG" id="msar:MSAR_01220"/>
<name>A0A7I7SM39_9MYCO</name>
<dbReference type="EMBL" id="AP022595">
    <property type="protein sequence ID" value="BBY56986.1"/>
    <property type="molecule type" value="Genomic_DNA"/>
</dbReference>
<evidence type="ECO:0000313" key="1">
    <source>
        <dbReference type="EMBL" id="BBY56986.1"/>
    </source>
</evidence>
<dbReference type="AlphaFoldDB" id="A0A7I7SM39"/>
<keyword evidence="2" id="KW-1185">Reference proteome</keyword>
<gene>
    <name evidence="1" type="ORF">MSAR_01220</name>
</gene>
<accession>A0A7I7SM39</accession>
<organism evidence="1 2">
    <name type="scientific">Mycolicibacterium sarraceniae</name>
    <dbReference type="NCBI Taxonomy" id="1534348"/>
    <lineage>
        <taxon>Bacteria</taxon>
        <taxon>Bacillati</taxon>
        <taxon>Actinomycetota</taxon>
        <taxon>Actinomycetes</taxon>
        <taxon>Mycobacteriales</taxon>
        <taxon>Mycobacteriaceae</taxon>
        <taxon>Mycolicibacterium</taxon>
    </lineage>
</organism>
<dbReference type="Proteomes" id="UP000466445">
    <property type="component" value="Chromosome"/>
</dbReference>
<proteinExistence type="predicted"/>
<reference evidence="1 2" key="1">
    <citation type="journal article" date="2019" name="Emerg. Microbes Infect.">
        <title>Comprehensive subspecies identification of 175 nontuberculous mycobacteria species based on 7547 genomic profiles.</title>
        <authorList>
            <person name="Matsumoto Y."/>
            <person name="Kinjo T."/>
            <person name="Motooka D."/>
            <person name="Nabeya D."/>
            <person name="Jung N."/>
            <person name="Uechi K."/>
            <person name="Horii T."/>
            <person name="Iida T."/>
            <person name="Fujita J."/>
            <person name="Nakamura S."/>
        </authorList>
    </citation>
    <scope>NUCLEOTIDE SEQUENCE [LARGE SCALE GENOMIC DNA]</scope>
    <source>
        <strain evidence="1 2">JCM 30395</strain>
    </source>
</reference>